<dbReference type="GO" id="GO:0008033">
    <property type="term" value="P:tRNA processing"/>
    <property type="evidence" value="ECO:0007669"/>
    <property type="project" value="UniProtKB-KW"/>
</dbReference>
<sequence>MLYDLNIAWSPGMPLSDLERTLTFAKHLGYDVVAINHTISGPIPTQPGPIPNPIPQLTPPHPSYPGGSSSTTTNLSTTAPSVLPPSSRSNAASNLPTTLRRVTLVITDPSTTNYRLPDYTRSYDLLAVRPTTEKAFSWACLQTTEPPALISLDLSTHLGWHIHHRTAMAAVGRGSRFEVCYSQVLSPSPTGMDAQRARANFIGNLQSLLRATKGRGIVISSEARNALGLRAPADVVNLLAVWGLGPEKGMAGMREGARGVVVNEGVKRRGFRGVVDIVRPAEGGEQQQQHGLKRKSGEGENKGGAGESAAGMSKKQLKRMRKEAREREKQDQGQEKASS</sequence>
<accession>G0SCZ8</accession>
<dbReference type="Pfam" id="PF01876">
    <property type="entry name" value="RNase_P_p30"/>
    <property type="match status" value="1"/>
</dbReference>
<dbReference type="InterPro" id="IPR002738">
    <property type="entry name" value="RNase_P_p30"/>
</dbReference>
<name>G0SCZ8_CHATD</name>
<dbReference type="HOGENOM" id="CLU_048451_1_1_1"/>
<dbReference type="Gene3D" id="3.20.20.140">
    <property type="entry name" value="Metal-dependent hydrolases"/>
    <property type="match status" value="1"/>
</dbReference>
<dbReference type="Proteomes" id="UP000008066">
    <property type="component" value="Unassembled WGS sequence"/>
</dbReference>
<dbReference type="STRING" id="759272.G0SCZ8"/>
<evidence type="ECO:0000256" key="2">
    <source>
        <dbReference type="ARBA" id="ARBA00007331"/>
    </source>
</evidence>
<gene>
    <name evidence="5" type="ORF">CTHT_0058950</name>
</gene>
<feature type="compositionally biased region" description="Low complexity" evidence="4">
    <location>
        <begin position="64"/>
        <end position="81"/>
    </location>
</feature>
<dbReference type="SUPFAM" id="SSF89550">
    <property type="entry name" value="PHP domain-like"/>
    <property type="match status" value="1"/>
</dbReference>
<dbReference type="GO" id="GO:0003723">
    <property type="term" value="F:RNA binding"/>
    <property type="evidence" value="ECO:0007669"/>
    <property type="project" value="TreeGrafter"/>
</dbReference>
<feature type="compositionally biased region" description="Polar residues" evidence="4">
    <location>
        <begin position="84"/>
        <end position="93"/>
    </location>
</feature>
<dbReference type="RefSeq" id="XP_006696214.1">
    <property type="nucleotide sequence ID" value="XM_006696151.1"/>
</dbReference>
<keyword evidence="6" id="KW-1185">Reference proteome</keyword>
<comment type="subcellular location">
    <subcellularLocation>
        <location evidence="1">Nucleus</location>
    </subcellularLocation>
</comment>
<dbReference type="OrthoDB" id="17948at2759"/>
<comment type="similarity">
    <text evidence="2">Belongs to the eukaryotic/archaeal RNase P protein component 3 family.</text>
</comment>
<reference evidence="5 6" key="1">
    <citation type="journal article" date="2011" name="Cell">
        <title>Insight into structure and assembly of the nuclear pore complex by utilizing the genome of a eukaryotic thermophile.</title>
        <authorList>
            <person name="Amlacher S."/>
            <person name="Sarges P."/>
            <person name="Flemming D."/>
            <person name="van Noort V."/>
            <person name="Kunze R."/>
            <person name="Devos D.P."/>
            <person name="Arumugam M."/>
            <person name="Bork P."/>
            <person name="Hurt E."/>
        </authorList>
    </citation>
    <scope>NUCLEOTIDE SEQUENCE [LARGE SCALE GENOMIC DNA]</scope>
    <source>
        <strain evidence="6">DSM 1495 / CBS 144.50 / IMI 039719</strain>
    </source>
</reference>
<proteinExistence type="inferred from homology"/>
<dbReference type="GO" id="GO:0005655">
    <property type="term" value="C:nucleolar ribonuclease P complex"/>
    <property type="evidence" value="ECO:0007669"/>
    <property type="project" value="TreeGrafter"/>
</dbReference>
<dbReference type="PANTHER" id="PTHR13031">
    <property type="entry name" value="RIBONUCLEASE P SUBUNIT P30"/>
    <property type="match status" value="1"/>
</dbReference>
<dbReference type="eggNOG" id="KOG2363">
    <property type="taxonomic scope" value="Eukaryota"/>
</dbReference>
<protein>
    <submittedName>
        <fullName evidence="5">Ribonuclease P-like protein</fullName>
    </submittedName>
</protein>
<feature type="compositionally biased region" description="Pro residues" evidence="4">
    <location>
        <begin position="44"/>
        <end position="63"/>
    </location>
</feature>
<evidence type="ECO:0000313" key="5">
    <source>
        <dbReference type="EMBL" id="EGS19269.1"/>
    </source>
</evidence>
<evidence type="ECO:0000256" key="4">
    <source>
        <dbReference type="SAM" id="MobiDB-lite"/>
    </source>
</evidence>
<evidence type="ECO:0000313" key="6">
    <source>
        <dbReference type="Proteomes" id="UP000008066"/>
    </source>
</evidence>
<dbReference type="AlphaFoldDB" id="G0SCZ8"/>
<keyword evidence="3" id="KW-0819">tRNA processing</keyword>
<dbReference type="InterPro" id="IPR016195">
    <property type="entry name" value="Pol/histidinol_Pase-like"/>
</dbReference>
<dbReference type="OMA" id="CYGPGIT"/>
<feature type="compositionally biased region" description="Basic and acidic residues" evidence="4">
    <location>
        <begin position="323"/>
        <end position="339"/>
    </location>
</feature>
<dbReference type="KEGG" id="cthr:CTHT_0058950"/>
<dbReference type="PANTHER" id="PTHR13031:SF0">
    <property type="entry name" value="RIBONUCLEASE P PROTEIN SUBUNIT P30"/>
    <property type="match status" value="1"/>
</dbReference>
<feature type="region of interest" description="Disordered" evidence="4">
    <location>
        <begin position="277"/>
        <end position="339"/>
    </location>
</feature>
<organism evidence="6">
    <name type="scientific">Chaetomium thermophilum (strain DSM 1495 / CBS 144.50 / IMI 039719)</name>
    <name type="common">Thermochaetoides thermophila</name>
    <dbReference type="NCBI Taxonomy" id="759272"/>
    <lineage>
        <taxon>Eukaryota</taxon>
        <taxon>Fungi</taxon>
        <taxon>Dikarya</taxon>
        <taxon>Ascomycota</taxon>
        <taxon>Pezizomycotina</taxon>
        <taxon>Sordariomycetes</taxon>
        <taxon>Sordariomycetidae</taxon>
        <taxon>Sordariales</taxon>
        <taxon>Chaetomiaceae</taxon>
        <taxon>Thermochaetoides</taxon>
    </lineage>
</organism>
<dbReference type="GeneID" id="18259933"/>
<evidence type="ECO:0000256" key="3">
    <source>
        <dbReference type="ARBA" id="ARBA00022694"/>
    </source>
</evidence>
<evidence type="ECO:0000256" key="1">
    <source>
        <dbReference type="ARBA" id="ARBA00004123"/>
    </source>
</evidence>
<feature type="region of interest" description="Disordered" evidence="4">
    <location>
        <begin position="43"/>
        <end position="93"/>
    </location>
</feature>
<dbReference type="EMBL" id="GL988045">
    <property type="protein sequence ID" value="EGS19269.1"/>
    <property type="molecule type" value="Genomic_DNA"/>
</dbReference>